<dbReference type="InterPro" id="IPR050596">
    <property type="entry name" value="AspAT/PAT-like"/>
</dbReference>
<evidence type="ECO:0000256" key="5">
    <source>
        <dbReference type="ARBA" id="ARBA00022679"/>
    </source>
</evidence>
<keyword evidence="5 8" id="KW-0808">Transferase</keyword>
<dbReference type="PANTHER" id="PTHR46383:SF1">
    <property type="entry name" value="ASPARTATE AMINOTRANSFERASE"/>
    <property type="match status" value="1"/>
</dbReference>
<evidence type="ECO:0000256" key="6">
    <source>
        <dbReference type="ARBA" id="ARBA00022898"/>
    </source>
</evidence>
<dbReference type="InterPro" id="IPR015421">
    <property type="entry name" value="PyrdxlP-dep_Trfase_major"/>
</dbReference>
<evidence type="ECO:0000313" key="11">
    <source>
        <dbReference type="Proteomes" id="UP000197065"/>
    </source>
</evidence>
<dbReference type="RefSeq" id="WP_207761958.1">
    <property type="nucleotide sequence ID" value="NZ_FYEH01000004.1"/>
</dbReference>
<dbReference type="InterPro" id="IPR015424">
    <property type="entry name" value="PyrdxlP-dep_Trfase"/>
</dbReference>
<dbReference type="InterPro" id="IPR015422">
    <property type="entry name" value="PyrdxlP-dep_Trfase_small"/>
</dbReference>
<evidence type="ECO:0000313" key="10">
    <source>
        <dbReference type="EMBL" id="SNB63951.1"/>
    </source>
</evidence>
<dbReference type="EMBL" id="FYEH01000004">
    <property type="protein sequence ID" value="SNB63951.1"/>
    <property type="molecule type" value="Genomic_DNA"/>
</dbReference>
<gene>
    <name evidence="10" type="ORF">SAMN07250955_1046</name>
</gene>
<sequence length="400" mass="42486">MPTPPLAARAPLLGGAESDAWTVHFLGAQRRAAGEDIILLSIGDPDAPTPAPIVAAAKAGLDRGNTKYNDLQGQLGLRAAIATWNEKLTGATVTPEQVTVFSGAQCALFAACQCLLDPGSEVIGFDPMYVTYPATIAAAGGVLRRVPLDPDRGFRPDLGALEAAVTPRTRAVLMNFPNNPTGAVLGQEDLAAIAAFCTRHDLWLISDEVYAALVFDGRHLSPLALPGMAARTVIVSSLSKSHAMTGWRVGWTIGPPELTPHTVNLALCMLYGQPGFIQDAATAGIVGALEGKVAEIASMRETYKARRDRACALFKDLPGCRLHVPTAGMFIMLDIRSLGWSATRFALQLLDEEGLAVLPGDPFGKVAEGHLRISLTASEERISEAAARLRRFLARHRKAA</sequence>
<evidence type="ECO:0000256" key="3">
    <source>
        <dbReference type="ARBA" id="ARBA00011738"/>
    </source>
</evidence>
<dbReference type="SUPFAM" id="SSF53383">
    <property type="entry name" value="PLP-dependent transferases"/>
    <property type="match status" value="1"/>
</dbReference>
<dbReference type="Pfam" id="PF00155">
    <property type="entry name" value="Aminotran_1_2"/>
    <property type="match status" value="1"/>
</dbReference>
<keyword evidence="4 8" id="KW-0032">Aminotransferase</keyword>
<proteinExistence type="inferred from homology"/>
<evidence type="ECO:0000256" key="8">
    <source>
        <dbReference type="RuleBase" id="RU000481"/>
    </source>
</evidence>
<comment type="catalytic activity">
    <reaction evidence="7">
        <text>L-aspartate + 2-oxoglutarate = oxaloacetate + L-glutamate</text>
        <dbReference type="Rhea" id="RHEA:21824"/>
        <dbReference type="ChEBI" id="CHEBI:16452"/>
        <dbReference type="ChEBI" id="CHEBI:16810"/>
        <dbReference type="ChEBI" id="CHEBI:29985"/>
        <dbReference type="ChEBI" id="CHEBI:29991"/>
        <dbReference type="EC" id="2.6.1.1"/>
    </reaction>
</comment>
<evidence type="ECO:0000256" key="4">
    <source>
        <dbReference type="ARBA" id="ARBA00022576"/>
    </source>
</evidence>
<keyword evidence="11" id="KW-1185">Reference proteome</keyword>
<comment type="cofactor">
    <cofactor evidence="1 8">
        <name>pyridoxal 5'-phosphate</name>
        <dbReference type="ChEBI" id="CHEBI:597326"/>
    </cofactor>
</comment>
<dbReference type="GO" id="GO:0006520">
    <property type="term" value="P:amino acid metabolic process"/>
    <property type="evidence" value="ECO:0007669"/>
    <property type="project" value="InterPro"/>
</dbReference>
<dbReference type="Gene3D" id="3.90.1150.10">
    <property type="entry name" value="Aspartate Aminotransferase, domain 1"/>
    <property type="match status" value="1"/>
</dbReference>
<evidence type="ECO:0000259" key="9">
    <source>
        <dbReference type="Pfam" id="PF00155"/>
    </source>
</evidence>
<dbReference type="CDD" id="cd00609">
    <property type="entry name" value="AAT_like"/>
    <property type="match status" value="1"/>
</dbReference>
<dbReference type="Gene3D" id="3.40.640.10">
    <property type="entry name" value="Type I PLP-dependent aspartate aminotransferase-like (Major domain)"/>
    <property type="match status" value="1"/>
</dbReference>
<evidence type="ECO:0000256" key="7">
    <source>
        <dbReference type="ARBA" id="ARBA00049185"/>
    </source>
</evidence>
<comment type="similarity">
    <text evidence="2 8">Belongs to the class-I pyridoxal-phosphate-dependent aminotransferase family.</text>
</comment>
<dbReference type="AlphaFoldDB" id="A0A212QW90"/>
<dbReference type="FunFam" id="3.40.640.10:FF:000033">
    <property type="entry name" value="Aspartate aminotransferase"/>
    <property type="match status" value="1"/>
</dbReference>
<dbReference type="EC" id="2.6.1.-" evidence="8"/>
<keyword evidence="6" id="KW-0663">Pyridoxal phosphate</keyword>
<dbReference type="GO" id="GO:0030170">
    <property type="term" value="F:pyridoxal phosphate binding"/>
    <property type="evidence" value="ECO:0007669"/>
    <property type="project" value="InterPro"/>
</dbReference>
<reference evidence="10 11" key="1">
    <citation type="submission" date="2017-06" db="EMBL/GenBank/DDBJ databases">
        <authorList>
            <person name="Kim H.J."/>
            <person name="Triplett B.A."/>
        </authorList>
    </citation>
    <scope>NUCLEOTIDE SEQUENCE [LARGE SCALE GENOMIC DNA]</scope>
    <source>
        <strain evidence="10 11">B29T1</strain>
    </source>
</reference>
<name>A0A212QW90_9PROT</name>
<dbReference type="PROSITE" id="PS00105">
    <property type="entry name" value="AA_TRANSFER_CLASS_1"/>
    <property type="match status" value="1"/>
</dbReference>
<comment type="subunit">
    <text evidence="3">Homodimer.</text>
</comment>
<organism evidence="10 11">
    <name type="scientific">Arboricoccus pini</name>
    <dbReference type="NCBI Taxonomy" id="1963835"/>
    <lineage>
        <taxon>Bacteria</taxon>
        <taxon>Pseudomonadati</taxon>
        <taxon>Pseudomonadota</taxon>
        <taxon>Alphaproteobacteria</taxon>
        <taxon>Geminicoccales</taxon>
        <taxon>Geminicoccaceae</taxon>
        <taxon>Arboricoccus</taxon>
    </lineage>
</organism>
<dbReference type="PANTHER" id="PTHR46383">
    <property type="entry name" value="ASPARTATE AMINOTRANSFERASE"/>
    <property type="match status" value="1"/>
</dbReference>
<accession>A0A212QW90</accession>
<protein>
    <recommendedName>
        <fullName evidence="8">Aminotransferase</fullName>
        <ecNumber evidence="8">2.6.1.-</ecNumber>
    </recommendedName>
</protein>
<dbReference type="GO" id="GO:0004069">
    <property type="term" value="F:L-aspartate:2-oxoglutarate aminotransferase activity"/>
    <property type="evidence" value="ECO:0007669"/>
    <property type="project" value="UniProtKB-EC"/>
</dbReference>
<dbReference type="InterPro" id="IPR004839">
    <property type="entry name" value="Aminotransferase_I/II_large"/>
</dbReference>
<dbReference type="Proteomes" id="UP000197065">
    <property type="component" value="Unassembled WGS sequence"/>
</dbReference>
<dbReference type="InterPro" id="IPR004838">
    <property type="entry name" value="NHTrfase_class1_PyrdxlP-BS"/>
</dbReference>
<evidence type="ECO:0000256" key="1">
    <source>
        <dbReference type="ARBA" id="ARBA00001933"/>
    </source>
</evidence>
<evidence type="ECO:0000256" key="2">
    <source>
        <dbReference type="ARBA" id="ARBA00007441"/>
    </source>
</evidence>
<feature type="domain" description="Aminotransferase class I/classII large" evidence="9">
    <location>
        <begin position="36"/>
        <end position="389"/>
    </location>
</feature>